<keyword evidence="14" id="KW-1185">Reference proteome</keyword>
<comment type="function">
    <text evidence="10">Component of the acetyl coenzyme A carboxylase (ACC) complex. First, biotin carboxylase catalyzes the carboxylation of biotin on its carrier protein (BCCP) and then the CO(2) group is transferred by the carboxyltransferase to acetyl-CoA to form malonyl-CoA.</text>
</comment>
<dbReference type="GO" id="GO:0003989">
    <property type="term" value="F:acetyl-CoA carboxylase activity"/>
    <property type="evidence" value="ECO:0007669"/>
    <property type="project" value="InterPro"/>
</dbReference>
<reference evidence="13" key="2">
    <citation type="submission" date="2020-09" db="EMBL/GenBank/DDBJ databases">
        <authorList>
            <person name="Sun Q."/>
            <person name="Zhou Y."/>
        </authorList>
    </citation>
    <scope>NUCLEOTIDE SEQUENCE</scope>
    <source>
        <strain evidence="13">CGMCC 1.15758</strain>
    </source>
</reference>
<dbReference type="GO" id="GO:0016743">
    <property type="term" value="F:carboxyl- or carbamoyltransferase activity"/>
    <property type="evidence" value="ECO:0007669"/>
    <property type="project" value="UniProtKB-UniRule"/>
</dbReference>
<evidence type="ECO:0000256" key="8">
    <source>
        <dbReference type="ARBA" id="ARBA00023160"/>
    </source>
</evidence>
<feature type="domain" description="CoA carboxyltransferase C-terminal" evidence="12">
    <location>
        <begin position="29"/>
        <end position="290"/>
    </location>
</feature>
<keyword evidence="3 10" id="KW-0808">Transferase</keyword>
<evidence type="ECO:0000259" key="12">
    <source>
        <dbReference type="PROSITE" id="PS50989"/>
    </source>
</evidence>
<comment type="caution">
    <text evidence="13">The sequence shown here is derived from an EMBL/GenBank/DDBJ whole genome shotgun (WGS) entry which is preliminary data.</text>
</comment>
<keyword evidence="5 10" id="KW-0276">Fatty acid metabolism</keyword>
<evidence type="ECO:0000313" key="14">
    <source>
        <dbReference type="Proteomes" id="UP000636949"/>
    </source>
</evidence>
<dbReference type="OrthoDB" id="9808023at2"/>
<feature type="coiled-coil region" evidence="11">
    <location>
        <begin position="10"/>
        <end position="47"/>
    </location>
</feature>
<dbReference type="UniPathway" id="UPA00655">
    <property type="reaction ID" value="UER00711"/>
</dbReference>
<dbReference type="Proteomes" id="UP000636949">
    <property type="component" value="Unassembled WGS sequence"/>
</dbReference>
<evidence type="ECO:0000256" key="3">
    <source>
        <dbReference type="ARBA" id="ARBA00022679"/>
    </source>
</evidence>
<evidence type="ECO:0000256" key="4">
    <source>
        <dbReference type="ARBA" id="ARBA00022741"/>
    </source>
</evidence>
<keyword evidence="7 10" id="KW-0443">Lipid metabolism</keyword>
<keyword evidence="4 10" id="KW-0547">Nucleotide-binding</keyword>
<comment type="subcellular location">
    <subcellularLocation>
        <location evidence="10">Cytoplasm</location>
    </subcellularLocation>
</comment>
<keyword evidence="11" id="KW-0175">Coiled coil</keyword>
<dbReference type="InterPro" id="IPR001095">
    <property type="entry name" value="Acetyl_CoA_COase_a_su"/>
</dbReference>
<evidence type="ECO:0000256" key="5">
    <source>
        <dbReference type="ARBA" id="ARBA00022832"/>
    </source>
</evidence>
<dbReference type="GO" id="GO:0005524">
    <property type="term" value="F:ATP binding"/>
    <property type="evidence" value="ECO:0007669"/>
    <property type="project" value="UniProtKB-KW"/>
</dbReference>
<evidence type="ECO:0000256" key="7">
    <source>
        <dbReference type="ARBA" id="ARBA00023098"/>
    </source>
</evidence>
<evidence type="ECO:0000256" key="11">
    <source>
        <dbReference type="SAM" id="Coils"/>
    </source>
</evidence>
<sequence length="315" mass="34932">MQFLEFEKPIAELEAKIEALAKSNAHSEDVQQEIEKLQGKTTDLMKKIYNSLSDWQIIQLARHPERPYFLDLLNKIFTDFQELHGDRAFADDKAVVGGLAKLGDQAVMVIGQEKGRKTKDKLRHNFGMMHPEGYRKALRLMKLAEKFNVPVITFIDTPGAYPGVKAEERGQSEAIARNLLEMSKLNVPVICVVIGEGCSGGALGIGVGDKLVMLEYSYFATISPEGCASILWKTAEKAADAAEIMGITAKRLKEHDIVDEVIKEPLGGAHRNITEAAKEIKLTLQRLLGDLSALSNEDRLAKRYDKLMSFGAFEG</sequence>
<dbReference type="NCBIfam" id="NF004344">
    <property type="entry name" value="PRK05724.1"/>
    <property type="match status" value="1"/>
</dbReference>
<evidence type="ECO:0000256" key="6">
    <source>
        <dbReference type="ARBA" id="ARBA00022840"/>
    </source>
</evidence>
<dbReference type="InterPro" id="IPR029045">
    <property type="entry name" value="ClpP/crotonase-like_dom_sf"/>
</dbReference>
<organism evidence="13 14">
    <name type="scientific">Cysteiniphilum litorale</name>
    <dbReference type="NCBI Taxonomy" id="2056700"/>
    <lineage>
        <taxon>Bacteria</taxon>
        <taxon>Pseudomonadati</taxon>
        <taxon>Pseudomonadota</taxon>
        <taxon>Gammaproteobacteria</taxon>
        <taxon>Thiotrichales</taxon>
        <taxon>Fastidiosibacteraceae</taxon>
        <taxon>Cysteiniphilum</taxon>
    </lineage>
</organism>
<comment type="pathway">
    <text evidence="1 10">Lipid metabolism; malonyl-CoA biosynthesis; malonyl-CoA from acetyl-CoA: step 1/1.</text>
</comment>
<dbReference type="InterPro" id="IPR011763">
    <property type="entry name" value="COA_CT_C"/>
</dbReference>
<dbReference type="PANTHER" id="PTHR42853">
    <property type="entry name" value="ACETYL-COENZYME A CARBOXYLASE CARBOXYL TRANSFERASE SUBUNIT ALPHA"/>
    <property type="match status" value="1"/>
</dbReference>
<evidence type="ECO:0000256" key="2">
    <source>
        <dbReference type="ARBA" id="ARBA00022516"/>
    </source>
</evidence>
<evidence type="ECO:0000313" key="13">
    <source>
        <dbReference type="EMBL" id="GGF88100.1"/>
    </source>
</evidence>
<comment type="similarity">
    <text evidence="10">Belongs to the AccA family.</text>
</comment>
<dbReference type="AlphaFoldDB" id="A0A8J2Z258"/>
<dbReference type="PANTHER" id="PTHR42853:SF3">
    <property type="entry name" value="ACETYL-COENZYME A CARBOXYLASE CARBOXYL TRANSFERASE SUBUNIT ALPHA, CHLOROPLASTIC"/>
    <property type="match status" value="1"/>
</dbReference>
<dbReference type="PROSITE" id="PS50989">
    <property type="entry name" value="COA_CT_CTER"/>
    <property type="match status" value="1"/>
</dbReference>
<comment type="subunit">
    <text evidence="10">Acetyl-CoA carboxylase is a heterohexamer composed of biotin carboxyl carrier protein (AccB), biotin carboxylase (AccC) and two subunits each of ACCase subunit alpha (AccA) and ACCase subunit beta (AccD).</text>
</comment>
<name>A0A8J2Z258_9GAMM</name>
<reference evidence="13" key="1">
    <citation type="journal article" date="2014" name="Int. J. Syst. Evol. Microbiol.">
        <title>Complete genome sequence of Corynebacterium casei LMG S-19264T (=DSM 44701T), isolated from a smear-ripened cheese.</title>
        <authorList>
            <consortium name="US DOE Joint Genome Institute (JGI-PGF)"/>
            <person name="Walter F."/>
            <person name="Albersmeier A."/>
            <person name="Kalinowski J."/>
            <person name="Ruckert C."/>
        </authorList>
    </citation>
    <scope>NUCLEOTIDE SEQUENCE</scope>
    <source>
        <strain evidence="13">CGMCC 1.15758</strain>
    </source>
</reference>
<evidence type="ECO:0000256" key="10">
    <source>
        <dbReference type="HAMAP-Rule" id="MF_00823"/>
    </source>
</evidence>
<accession>A0A8J2Z258</accession>
<keyword evidence="8 10" id="KW-0275">Fatty acid biosynthesis</keyword>
<dbReference type="GO" id="GO:2001295">
    <property type="term" value="P:malonyl-CoA biosynthetic process"/>
    <property type="evidence" value="ECO:0007669"/>
    <property type="project" value="UniProtKB-UniRule"/>
</dbReference>
<dbReference type="NCBIfam" id="NF041504">
    <property type="entry name" value="AccA_sub"/>
    <property type="match status" value="1"/>
</dbReference>
<evidence type="ECO:0000256" key="1">
    <source>
        <dbReference type="ARBA" id="ARBA00004956"/>
    </source>
</evidence>
<evidence type="ECO:0000256" key="9">
    <source>
        <dbReference type="ARBA" id="ARBA00049152"/>
    </source>
</evidence>
<dbReference type="GO" id="GO:0006633">
    <property type="term" value="P:fatty acid biosynthetic process"/>
    <property type="evidence" value="ECO:0007669"/>
    <property type="project" value="UniProtKB-KW"/>
</dbReference>
<dbReference type="SUPFAM" id="SSF52096">
    <property type="entry name" value="ClpP/crotonase"/>
    <property type="match status" value="1"/>
</dbReference>
<dbReference type="EC" id="2.1.3.15" evidence="10"/>
<proteinExistence type="inferred from homology"/>
<dbReference type="HAMAP" id="MF_00823">
    <property type="entry name" value="AcetylCoA_CT_alpha"/>
    <property type="match status" value="1"/>
</dbReference>
<keyword evidence="10" id="KW-0963">Cytoplasm</keyword>
<dbReference type="Gene3D" id="3.90.226.10">
    <property type="entry name" value="2-enoyl-CoA Hydratase, Chain A, domain 1"/>
    <property type="match status" value="1"/>
</dbReference>
<protein>
    <recommendedName>
        <fullName evidence="10">Acetyl-coenzyme A carboxylase carboxyl transferase subunit alpha</fullName>
        <shortName evidence="10">ACCase subunit alpha</shortName>
        <shortName evidence="10">Acetyl-CoA carboxylase carboxyltransferase subunit alpha</shortName>
        <ecNumber evidence="10">2.1.3.15</ecNumber>
    </recommendedName>
</protein>
<gene>
    <name evidence="10 13" type="primary">accA</name>
    <name evidence="13" type="ORF">GCM10010995_01650</name>
</gene>
<dbReference type="EMBL" id="BMJS01000001">
    <property type="protein sequence ID" value="GGF88100.1"/>
    <property type="molecule type" value="Genomic_DNA"/>
</dbReference>
<dbReference type="RefSeq" id="WP_117001230.1">
    <property type="nucleotide sequence ID" value="NZ_BMJS01000001.1"/>
</dbReference>
<comment type="catalytic activity">
    <reaction evidence="9 10">
        <text>N(6)-carboxybiotinyl-L-lysyl-[protein] + acetyl-CoA = N(6)-biotinyl-L-lysyl-[protein] + malonyl-CoA</text>
        <dbReference type="Rhea" id="RHEA:54728"/>
        <dbReference type="Rhea" id="RHEA-COMP:10505"/>
        <dbReference type="Rhea" id="RHEA-COMP:10506"/>
        <dbReference type="ChEBI" id="CHEBI:57288"/>
        <dbReference type="ChEBI" id="CHEBI:57384"/>
        <dbReference type="ChEBI" id="CHEBI:83144"/>
        <dbReference type="ChEBI" id="CHEBI:83145"/>
        <dbReference type="EC" id="2.1.3.15"/>
    </reaction>
</comment>
<keyword evidence="6 10" id="KW-0067">ATP-binding</keyword>
<keyword evidence="2 10" id="KW-0444">Lipid biosynthesis</keyword>
<dbReference type="Pfam" id="PF03255">
    <property type="entry name" value="ACCA"/>
    <property type="match status" value="1"/>
</dbReference>
<dbReference type="NCBIfam" id="TIGR00513">
    <property type="entry name" value="accA"/>
    <property type="match status" value="1"/>
</dbReference>
<dbReference type="PRINTS" id="PR01069">
    <property type="entry name" value="ACCCTRFRASEA"/>
</dbReference>
<dbReference type="GO" id="GO:0009317">
    <property type="term" value="C:acetyl-CoA carboxylase complex"/>
    <property type="evidence" value="ECO:0007669"/>
    <property type="project" value="InterPro"/>
</dbReference>